<dbReference type="EMBL" id="AWUE01019000">
    <property type="protein sequence ID" value="OMO77120.1"/>
    <property type="molecule type" value="Genomic_DNA"/>
</dbReference>
<comment type="caution">
    <text evidence="6">The sequence shown here is derived from an EMBL/GenBank/DDBJ whole genome shotgun (WGS) entry which is preliminary data.</text>
</comment>
<sequence length="309" mass="34102">MAVETNFASLFEKLKVGDPWLPPRTWESIPSQSGPRTPPASHTPISSSSSVSESSLVRLALNALQGVQSSLTSIEKLSAAFCSDPADRTFHQTPSLWNRSSSTHALGNILKSIGRLGFLVFLLNKFVNYFKNSNLNGNSHPLGKSHGNSQAAGNQNHGGHEMQEKDGPRYSLVNQAFSVAVGKVLEGYICALDSLYASVNLRRLSENVEVSSGCLTSVVYSEVTLLEVYLHTKELRTQIEALGNICNLHDLALCFLEFSFEELTYKATMEFHNFYRGADLLSYLYRQLKVSIAFERAVFLLGATSKERN</sequence>
<dbReference type="GO" id="GO:0000930">
    <property type="term" value="C:gamma-tubulin complex"/>
    <property type="evidence" value="ECO:0007669"/>
    <property type="project" value="TreeGrafter"/>
</dbReference>
<comment type="similarity">
    <text evidence="4">Belongs to the TUBGCP family.</text>
</comment>
<name>A0A1R3I3H0_9ROSI</name>
<dbReference type="OrthoDB" id="775571at2759"/>
<dbReference type="GO" id="GO:0005874">
    <property type="term" value="C:microtubule"/>
    <property type="evidence" value="ECO:0007669"/>
    <property type="project" value="UniProtKB-KW"/>
</dbReference>
<protein>
    <recommendedName>
        <fullName evidence="4">Gamma-tubulin complex component</fullName>
    </recommendedName>
</protein>
<dbReference type="InterPro" id="IPR007259">
    <property type="entry name" value="GCP"/>
</dbReference>
<keyword evidence="1 4" id="KW-0963">Cytoplasm</keyword>
<dbReference type="STRING" id="93759.A0A1R3I3H0"/>
<dbReference type="GO" id="GO:0051011">
    <property type="term" value="F:microtubule minus-end binding"/>
    <property type="evidence" value="ECO:0007669"/>
    <property type="project" value="TreeGrafter"/>
</dbReference>
<keyword evidence="2 4" id="KW-0493">Microtubule</keyword>
<dbReference type="Proteomes" id="UP000187203">
    <property type="component" value="Unassembled WGS sequence"/>
</dbReference>
<feature type="region of interest" description="Disordered" evidence="5">
    <location>
        <begin position="140"/>
        <end position="165"/>
    </location>
</feature>
<dbReference type="GO" id="GO:0043015">
    <property type="term" value="F:gamma-tubulin binding"/>
    <property type="evidence" value="ECO:0007669"/>
    <property type="project" value="InterPro"/>
</dbReference>
<evidence type="ECO:0000256" key="3">
    <source>
        <dbReference type="ARBA" id="ARBA00023212"/>
    </source>
</evidence>
<feature type="compositionally biased region" description="Polar residues" evidence="5">
    <location>
        <begin position="146"/>
        <end position="157"/>
    </location>
</feature>
<comment type="subcellular location">
    <subcellularLocation>
        <location evidence="4">Cytoplasm</location>
        <location evidence="4">Cytoskeleton</location>
        <location evidence="4">Microtubule organizing center</location>
    </subcellularLocation>
</comment>
<dbReference type="GO" id="GO:0051321">
    <property type="term" value="P:meiotic cell cycle"/>
    <property type="evidence" value="ECO:0007669"/>
    <property type="project" value="TreeGrafter"/>
</dbReference>
<dbReference type="GO" id="GO:0007020">
    <property type="term" value="P:microtubule nucleation"/>
    <property type="evidence" value="ECO:0007669"/>
    <property type="project" value="InterPro"/>
</dbReference>
<evidence type="ECO:0000256" key="4">
    <source>
        <dbReference type="RuleBase" id="RU363050"/>
    </source>
</evidence>
<dbReference type="AlphaFoldDB" id="A0A1R3I3H0"/>
<proteinExistence type="inferred from homology"/>
<evidence type="ECO:0000256" key="1">
    <source>
        <dbReference type="ARBA" id="ARBA00022490"/>
    </source>
</evidence>
<evidence type="ECO:0000313" key="7">
    <source>
        <dbReference type="Proteomes" id="UP000187203"/>
    </source>
</evidence>
<evidence type="ECO:0000256" key="5">
    <source>
        <dbReference type="SAM" id="MobiDB-lite"/>
    </source>
</evidence>
<organism evidence="6 7">
    <name type="scientific">Corchorus olitorius</name>
    <dbReference type="NCBI Taxonomy" id="93759"/>
    <lineage>
        <taxon>Eukaryota</taxon>
        <taxon>Viridiplantae</taxon>
        <taxon>Streptophyta</taxon>
        <taxon>Embryophyta</taxon>
        <taxon>Tracheophyta</taxon>
        <taxon>Spermatophyta</taxon>
        <taxon>Magnoliopsida</taxon>
        <taxon>eudicotyledons</taxon>
        <taxon>Gunneridae</taxon>
        <taxon>Pentapetalae</taxon>
        <taxon>rosids</taxon>
        <taxon>malvids</taxon>
        <taxon>Malvales</taxon>
        <taxon>Malvaceae</taxon>
        <taxon>Grewioideae</taxon>
        <taxon>Apeibeae</taxon>
        <taxon>Corchorus</taxon>
    </lineage>
</organism>
<dbReference type="GO" id="GO:0031122">
    <property type="term" value="P:cytoplasmic microtubule organization"/>
    <property type="evidence" value="ECO:0007669"/>
    <property type="project" value="TreeGrafter"/>
</dbReference>
<dbReference type="GO" id="GO:0000922">
    <property type="term" value="C:spindle pole"/>
    <property type="evidence" value="ECO:0007669"/>
    <property type="project" value="InterPro"/>
</dbReference>
<gene>
    <name evidence="6" type="ORF">COLO4_25330</name>
</gene>
<keyword evidence="3 4" id="KW-0206">Cytoskeleton</keyword>
<keyword evidence="7" id="KW-1185">Reference proteome</keyword>
<reference evidence="7" key="1">
    <citation type="submission" date="2013-09" db="EMBL/GenBank/DDBJ databases">
        <title>Corchorus olitorius genome sequencing.</title>
        <authorList>
            <person name="Alam M."/>
            <person name="Haque M.S."/>
            <person name="Islam M.S."/>
            <person name="Emdad E.M."/>
            <person name="Islam M.M."/>
            <person name="Ahmed B."/>
            <person name="Halim A."/>
            <person name="Hossen Q.M.M."/>
            <person name="Hossain M.Z."/>
            <person name="Ahmed R."/>
            <person name="Khan M.M."/>
            <person name="Islam R."/>
            <person name="Rashid M.M."/>
            <person name="Khan S.A."/>
            <person name="Rahman M.S."/>
            <person name="Alam M."/>
            <person name="Yahiya A.S."/>
            <person name="Khan M.S."/>
            <person name="Azam M.S."/>
            <person name="Haque T."/>
            <person name="Lashkar M.Z.H."/>
            <person name="Akhand A.I."/>
            <person name="Morshed G."/>
            <person name="Roy S."/>
            <person name="Uddin K.S."/>
            <person name="Rabeya T."/>
            <person name="Hossain A.S."/>
            <person name="Chowdhury A."/>
            <person name="Snigdha A.R."/>
            <person name="Mortoza M.S."/>
            <person name="Matin S.A."/>
            <person name="Hoque S.M.E."/>
            <person name="Islam M.K."/>
            <person name="Roy D.K."/>
            <person name="Haider R."/>
            <person name="Moosa M.M."/>
            <person name="Elias S.M."/>
            <person name="Hasan A.M."/>
            <person name="Jahan S."/>
            <person name="Shafiuddin M."/>
            <person name="Mahmood N."/>
            <person name="Shommy N.S."/>
        </authorList>
    </citation>
    <scope>NUCLEOTIDE SEQUENCE [LARGE SCALE GENOMIC DNA]</scope>
    <source>
        <strain evidence="7">cv. O-4</strain>
    </source>
</reference>
<dbReference type="PANTHER" id="PTHR19302:SF70">
    <property type="entry name" value="GAMMA-TUBULIN COMPLEX COMPONENT 6"/>
    <property type="match status" value="1"/>
</dbReference>
<accession>A0A1R3I3H0</accession>
<dbReference type="GO" id="GO:0051225">
    <property type="term" value="P:spindle assembly"/>
    <property type="evidence" value="ECO:0007669"/>
    <property type="project" value="TreeGrafter"/>
</dbReference>
<evidence type="ECO:0000256" key="2">
    <source>
        <dbReference type="ARBA" id="ARBA00022701"/>
    </source>
</evidence>
<feature type="region of interest" description="Disordered" evidence="5">
    <location>
        <begin position="25"/>
        <end position="49"/>
    </location>
</feature>
<comment type="function">
    <text evidence="4">Component of the gamma-tubulin ring complex (gTuRC) which mediates microtubule nucleation.</text>
</comment>
<dbReference type="PANTHER" id="PTHR19302">
    <property type="entry name" value="GAMMA TUBULIN COMPLEX PROTEIN"/>
    <property type="match status" value="1"/>
</dbReference>
<evidence type="ECO:0000313" key="6">
    <source>
        <dbReference type="EMBL" id="OMO77120.1"/>
    </source>
</evidence>
<dbReference type="GO" id="GO:0000278">
    <property type="term" value="P:mitotic cell cycle"/>
    <property type="evidence" value="ECO:0007669"/>
    <property type="project" value="TreeGrafter"/>
</dbReference>